<evidence type="ECO:0000313" key="2">
    <source>
        <dbReference type="Proteomes" id="UP000654075"/>
    </source>
</evidence>
<sequence length="103" mass="11408">ALRLRVGQAEKEELTQQAQQAGFHLARYTEVKSDLEVLREENFALRSGRTALEANTAGLSVQAREQQALAESLAVECKALREETQKLHKACAAADERQSLAEE</sequence>
<dbReference type="AlphaFoldDB" id="A0A813H7T2"/>
<feature type="non-terminal residue" evidence="1">
    <location>
        <position position="1"/>
    </location>
</feature>
<dbReference type="Proteomes" id="UP000654075">
    <property type="component" value="Unassembled WGS sequence"/>
</dbReference>
<dbReference type="EMBL" id="CAJNNV010030903">
    <property type="protein sequence ID" value="CAE8634100.1"/>
    <property type="molecule type" value="Genomic_DNA"/>
</dbReference>
<reference evidence="1" key="1">
    <citation type="submission" date="2021-02" db="EMBL/GenBank/DDBJ databases">
        <authorList>
            <person name="Dougan E. K."/>
            <person name="Rhodes N."/>
            <person name="Thang M."/>
            <person name="Chan C."/>
        </authorList>
    </citation>
    <scope>NUCLEOTIDE SEQUENCE</scope>
</reference>
<accession>A0A813H7T2</accession>
<proteinExistence type="predicted"/>
<gene>
    <name evidence="1" type="ORF">PGLA1383_LOCUS49774</name>
</gene>
<feature type="non-terminal residue" evidence="1">
    <location>
        <position position="103"/>
    </location>
</feature>
<evidence type="ECO:0000313" key="1">
    <source>
        <dbReference type="EMBL" id="CAE8634100.1"/>
    </source>
</evidence>
<protein>
    <submittedName>
        <fullName evidence="1">Uncharacterized protein</fullName>
    </submittedName>
</protein>
<comment type="caution">
    <text evidence="1">The sequence shown here is derived from an EMBL/GenBank/DDBJ whole genome shotgun (WGS) entry which is preliminary data.</text>
</comment>
<keyword evidence="2" id="KW-1185">Reference proteome</keyword>
<name>A0A813H7T2_POLGL</name>
<organism evidence="1 2">
    <name type="scientific">Polarella glacialis</name>
    <name type="common">Dinoflagellate</name>
    <dbReference type="NCBI Taxonomy" id="89957"/>
    <lineage>
        <taxon>Eukaryota</taxon>
        <taxon>Sar</taxon>
        <taxon>Alveolata</taxon>
        <taxon>Dinophyceae</taxon>
        <taxon>Suessiales</taxon>
        <taxon>Suessiaceae</taxon>
        <taxon>Polarella</taxon>
    </lineage>
</organism>